<accession>A0ABW2MYP4</accession>
<organism evidence="2 3">
    <name type="scientific">Nocardioides astragali</name>
    <dbReference type="NCBI Taxonomy" id="1776736"/>
    <lineage>
        <taxon>Bacteria</taxon>
        <taxon>Bacillati</taxon>
        <taxon>Actinomycetota</taxon>
        <taxon>Actinomycetes</taxon>
        <taxon>Propionibacteriales</taxon>
        <taxon>Nocardioidaceae</taxon>
        <taxon>Nocardioides</taxon>
    </lineage>
</organism>
<name>A0ABW2MYP4_9ACTN</name>
<sequence length="173" mass="19215">MDEAPRQVHLRSGDTVWIRPVRSTDASELQRAFALMSDKSQYQRFLTGTPRLTDSQAAYFSQVDHVDHEAYVALSPKDETHIIGVARFIRYPTAPDDAELAITVADSWHNRGLATVLVRELGGRARDVGVKRFRAEMMADNEAVLRLLRSAGLTGETVTGHMASGYIELATTE</sequence>
<dbReference type="SUPFAM" id="SSF55729">
    <property type="entry name" value="Acyl-CoA N-acyltransferases (Nat)"/>
    <property type="match status" value="1"/>
</dbReference>
<dbReference type="InterPro" id="IPR016181">
    <property type="entry name" value="Acyl_CoA_acyltransferase"/>
</dbReference>
<dbReference type="Proteomes" id="UP001596524">
    <property type="component" value="Unassembled WGS sequence"/>
</dbReference>
<evidence type="ECO:0000313" key="2">
    <source>
        <dbReference type="EMBL" id="MFC7358654.1"/>
    </source>
</evidence>
<dbReference type="GO" id="GO:0016746">
    <property type="term" value="F:acyltransferase activity"/>
    <property type="evidence" value="ECO:0007669"/>
    <property type="project" value="UniProtKB-KW"/>
</dbReference>
<dbReference type="EMBL" id="JBHTCH010000001">
    <property type="protein sequence ID" value="MFC7358654.1"/>
    <property type="molecule type" value="Genomic_DNA"/>
</dbReference>
<keyword evidence="2" id="KW-0012">Acyltransferase</keyword>
<dbReference type="EC" id="2.3.-.-" evidence="2"/>
<proteinExistence type="predicted"/>
<gene>
    <name evidence="2" type="ORF">ACFQO6_00120</name>
</gene>
<keyword evidence="3" id="KW-1185">Reference proteome</keyword>
<evidence type="ECO:0000259" key="1">
    <source>
        <dbReference type="PROSITE" id="PS51186"/>
    </source>
</evidence>
<dbReference type="RefSeq" id="WP_255890575.1">
    <property type="nucleotide sequence ID" value="NZ_JAFMZM010000003.1"/>
</dbReference>
<comment type="caution">
    <text evidence="2">The sequence shown here is derived from an EMBL/GenBank/DDBJ whole genome shotgun (WGS) entry which is preliminary data.</text>
</comment>
<evidence type="ECO:0000313" key="3">
    <source>
        <dbReference type="Proteomes" id="UP001596524"/>
    </source>
</evidence>
<dbReference type="PROSITE" id="PS51186">
    <property type="entry name" value="GNAT"/>
    <property type="match status" value="1"/>
</dbReference>
<protein>
    <submittedName>
        <fullName evidence="2">GNAT family N-acetyltransferase</fullName>
        <ecNumber evidence="2">2.3.-.-</ecNumber>
    </submittedName>
</protein>
<reference evidence="3" key="1">
    <citation type="journal article" date="2019" name="Int. J. Syst. Evol. Microbiol.">
        <title>The Global Catalogue of Microorganisms (GCM) 10K type strain sequencing project: providing services to taxonomists for standard genome sequencing and annotation.</title>
        <authorList>
            <consortium name="The Broad Institute Genomics Platform"/>
            <consortium name="The Broad Institute Genome Sequencing Center for Infectious Disease"/>
            <person name="Wu L."/>
            <person name="Ma J."/>
        </authorList>
    </citation>
    <scope>NUCLEOTIDE SEQUENCE [LARGE SCALE GENOMIC DNA]</scope>
    <source>
        <strain evidence="3">FCH27</strain>
    </source>
</reference>
<dbReference type="Gene3D" id="3.40.630.30">
    <property type="match status" value="1"/>
</dbReference>
<feature type="domain" description="N-acetyltransferase" evidence="1">
    <location>
        <begin position="16"/>
        <end position="173"/>
    </location>
</feature>
<dbReference type="InterPro" id="IPR000182">
    <property type="entry name" value="GNAT_dom"/>
</dbReference>
<keyword evidence="2" id="KW-0808">Transferase</keyword>
<dbReference type="Pfam" id="PF13302">
    <property type="entry name" value="Acetyltransf_3"/>
    <property type="match status" value="1"/>
</dbReference>
<dbReference type="CDD" id="cd04301">
    <property type="entry name" value="NAT_SF"/>
    <property type="match status" value="1"/>
</dbReference>